<keyword evidence="2" id="KW-1185">Reference proteome</keyword>
<comment type="caution">
    <text evidence="1">The sequence shown here is derived from an EMBL/GenBank/DDBJ whole genome shotgun (WGS) entry which is preliminary data.</text>
</comment>
<organism evidence="1 2">
    <name type="scientific">Cetraspora pellucida</name>
    <dbReference type="NCBI Taxonomy" id="1433469"/>
    <lineage>
        <taxon>Eukaryota</taxon>
        <taxon>Fungi</taxon>
        <taxon>Fungi incertae sedis</taxon>
        <taxon>Mucoromycota</taxon>
        <taxon>Glomeromycotina</taxon>
        <taxon>Glomeromycetes</taxon>
        <taxon>Diversisporales</taxon>
        <taxon>Gigasporaceae</taxon>
        <taxon>Cetraspora</taxon>
    </lineage>
</organism>
<dbReference type="EMBL" id="CAJVQA010013246">
    <property type="protein sequence ID" value="CAG8722795.1"/>
    <property type="molecule type" value="Genomic_DNA"/>
</dbReference>
<evidence type="ECO:0000313" key="1">
    <source>
        <dbReference type="EMBL" id="CAG8722795.1"/>
    </source>
</evidence>
<accession>A0A9N9NCR5</accession>
<protein>
    <submittedName>
        <fullName evidence="1">21220_t:CDS:1</fullName>
    </submittedName>
</protein>
<name>A0A9N9NCR5_9GLOM</name>
<gene>
    <name evidence="1" type="ORF">CPELLU_LOCUS13000</name>
</gene>
<evidence type="ECO:0000313" key="2">
    <source>
        <dbReference type="Proteomes" id="UP000789759"/>
    </source>
</evidence>
<reference evidence="1" key="1">
    <citation type="submission" date="2021-06" db="EMBL/GenBank/DDBJ databases">
        <authorList>
            <person name="Kallberg Y."/>
            <person name="Tangrot J."/>
            <person name="Rosling A."/>
        </authorList>
    </citation>
    <scope>NUCLEOTIDE SEQUENCE</scope>
    <source>
        <strain evidence="1">FL966</strain>
    </source>
</reference>
<proteinExistence type="predicted"/>
<dbReference type="Proteomes" id="UP000789759">
    <property type="component" value="Unassembled WGS sequence"/>
</dbReference>
<sequence length="149" mass="17803">MSQPTQKDIQKSFLFKVINESTKTKELKEIDELFELYIIKELLKLCEPNINNNNFKNERFIVYEILKKMKKETTSKLIEDITETCENHGLDSYIKHWKNRDINNAIIQIRNNNKHYSHNVYGNKISLNNTESKKLLDETVRDINTDFDY</sequence>
<dbReference type="AlphaFoldDB" id="A0A9N9NCR5"/>